<keyword evidence="5" id="KW-0227">DNA damage</keyword>
<keyword evidence="9" id="KW-0175">Coiled coil</keyword>
<feature type="coiled-coil region" evidence="9">
    <location>
        <begin position="318"/>
        <end position="373"/>
    </location>
</feature>
<dbReference type="PANTHER" id="PTHR11059:SF0">
    <property type="entry name" value="DNA REPAIR PROTEIN RECN"/>
    <property type="match status" value="1"/>
</dbReference>
<dbReference type="GO" id="GO:0005524">
    <property type="term" value="F:ATP binding"/>
    <property type="evidence" value="ECO:0007669"/>
    <property type="project" value="UniProtKB-KW"/>
</dbReference>
<comment type="caution">
    <text evidence="11">The sequence shown here is derived from an EMBL/GenBank/DDBJ whole genome shotgun (WGS) entry which is preliminary data.</text>
</comment>
<dbReference type="InterPro" id="IPR027417">
    <property type="entry name" value="P-loop_NTPase"/>
</dbReference>
<evidence type="ECO:0000256" key="6">
    <source>
        <dbReference type="ARBA" id="ARBA00022840"/>
    </source>
</evidence>
<dbReference type="SUPFAM" id="SSF52540">
    <property type="entry name" value="P-loop containing nucleoside triphosphate hydrolases"/>
    <property type="match status" value="1"/>
</dbReference>
<evidence type="ECO:0000259" key="10">
    <source>
        <dbReference type="Pfam" id="PF02463"/>
    </source>
</evidence>
<dbReference type="EMBL" id="LNQE01000838">
    <property type="protein sequence ID" value="KUG24672.1"/>
    <property type="molecule type" value="Genomic_DNA"/>
</dbReference>
<dbReference type="InterPro" id="IPR003395">
    <property type="entry name" value="RecF/RecN/SMC_N"/>
</dbReference>
<keyword evidence="7" id="KW-0234">DNA repair</keyword>
<dbReference type="GO" id="GO:0043590">
    <property type="term" value="C:bacterial nucleoid"/>
    <property type="evidence" value="ECO:0007669"/>
    <property type="project" value="TreeGrafter"/>
</dbReference>
<comment type="function">
    <text evidence="1">May be involved in recombinational repair of damaged DNA.</text>
</comment>
<dbReference type="PANTHER" id="PTHR11059">
    <property type="entry name" value="DNA REPAIR PROTEIN RECN"/>
    <property type="match status" value="1"/>
</dbReference>
<sequence length="563" mass="63241">MLNELSIKNFAIIDELHVSFGNGLNIISGETGAGKSIIIGAVSLLLGDRATTEIIRSQADTATVEAVFDISANKPLRDKITDMGFPDEEDLIIRRIVSHTGKNKAFINGQTATLANLASISERLINICGQREHQVILNAENHINILDEFGGCLPERSDYEVIYDQYRQIRSQIEKLQDLSKSREEKTDLLKFQLKEIQDINPQPAEDTALADEKKVLVNFQKLSGWADRAYDLLYGEKDSAIVKLKEVQSQIKEIKKIDTGLKLADNDIDDSFITLQEAALTLRDYGKNLFFDAQRLALIDERLELLNRLKRKHGGSLENVLRRKQEIEEDLNKVSSIEEELEKLNREEEKIKDNLRQKALRLSEIRKQAAKKLQEAVNKEIHELNMPNASFHVNFNKFAADKSIELFEQTGGDEIEFYLEANKGEEAKPLNSIASGGELSRIILALKNVLSRTGSVASIVFDEVDNGIGGAVAEIVGRKLKSVSANHQIICITHLPQIACFGDNHLHVFKKVAKGRTSTFVQELDVEQKVEEISRMLGGVNVTETTRKHAREMIKESKTSKF</sequence>
<dbReference type="NCBIfam" id="TIGR00634">
    <property type="entry name" value="recN"/>
    <property type="match status" value="1"/>
</dbReference>
<dbReference type="FunFam" id="3.40.50.300:FF:000319">
    <property type="entry name" value="DNA repair protein RecN"/>
    <property type="match status" value="1"/>
</dbReference>
<reference evidence="11" key="1">
    <citation type="journal article" date="2015" name="Proc. Natl. Acad. Sci. U.S.A.">
        <title>Networks of energetic and metabolic interactions define dynamics in microbial communities.</title>
        <authorList>
            <person name="Embree M."/>
            <person name="Liu J.K."/>
            <person name="Al-Bassam M.M."/>
            <person name="Zengler K."/>
        </authorList>
    </citation>
    <scope>NUCLEOTIDE SEQUENCE</scope>
</reference>
<dbReference type="GO" id="GO:0006281">
    <property type="term" value="P:DNA repair"/>
    <property type="evidence" value="ECO:0007669"/>
    <property type="project" value="UniProtKB-KW"/>
</dbReference>
<evidence type="ECO:0000256" key="7">
    <source>
        <dbReference type="ARBA" id="ARBA00023204"/>
    </source>
</evidence>
<comment type="similarity">
    <text evidence="2">Belongs to the RecN family.</text>
</comment>
<evidence type="ECO:0000256" key="2">
    <source>
        <dbReference type="ARBA" id="ARBA00009441"/>
    </source>
</evidence>
<evidence type="ECO:0000256" key="8">
    <source>
        <dbReference type="ARBA" id="ARBA00033408"/>
    </source>
</evidence>
<evidence type="ECO:0000256" key="5">
    <source>
        <dbReference type="ARBA" id="ARBA00022763"/>
    </source>
</evidence>
<protein>
    <recommendedName>
        <fullName evidence="3">DNA repair protein RecN</fullName>
    </recommendedName>
    <alternativeName>
        <fullName evidence="8">Recombination protein N</fullName>
    </alternativeName>
</protein>
<gene>
    <name evidence="11" type="ORF">ASZ90_005546</name>
</gene>
<feature type="domain" description="RecF/RecN/SMC N-terminal" evidence="10">
    <location>
        <begin position="1"/>
        <end position="511"/>
    </location>
</feature>
<dbReference type="PIRSF" id="PIRSF003128">
    <property type="entry name" value="RecN"/>
    <property type="match status" value="1"/>
</dbReference>
<evidence type="ECO:0000256" key="4">
    <source>
        <dbReference type="ARBA" id="ARBA00022741"/>
    </source>
</evidence>
<organism evidence="11">
    <name type="scientific">hydrocarbon metagenome</name>
    <dbReference type="NCBI Taxonomy" id="938273"/>
    <lineage>
        <taxon>unclassified sequences</taxon>
        <taxon>metagenomes</taxon>
        <taxon>ecological metagenomes</taxon>
    </lineage>
</organism>
<dbReference type="GO" id="GO:0009432">
    <property type="term" value="P:SOS response"/>
    <property type="evidence" value="ECO:0007669"/>
    <property type="project" value="TreeGrafter"/>
</dbReference>
<evidence type="ECO:0000256" key="1">
    <source>
        <dbReference type="ARBA" id="ARBA00003618"/>
    </source>
</evidence>
<proteinExistence type="inferred from homology"/>
<keyword evidence="4" id="KW-0547">Nucleotide-binding</keyword>
<dbReference type="Gene3D" id="3.40.50.300">
    <property type="entry name" value="P-loop containing nucleotide triphosphate hydrolases"/>
    <property type="match status" value="2"/>
</dbReference>
<evidence type="ECO:0000256" key="9">
    <source>
        <dbReference type="SAM" id="Coils"/>
    </source>
</evidence>
<dbReference type="Pfam" id="PF02463">
    <property type="entry name" value="SMC_N"/>
    <property type="match status" value="1"/>
</dbReference>
<dbReference type="CDD" id="cd03241">
    <property type="entry name" value="ABC_RecN"/>
    <property type="match status" value="2"/>
</dbReference>
<dbReference type="AlphaFoldDB" id="A0A0W8FUS8"/>
<name>A0A0W8FUS8_9ZZZZ</name>
<accession>A0A0W8FUS8</accession>
<dbReference type="InterPro" id="IPR004604">
    <property type="entry name" value="DNA_recomb/repair_RecN"/>
</dbReference>
<keyword evidence="6" id="KW-0067">ATP-binding</keyword>
<dbReference type="FunFam" id="3.40.50.300:FF:000356">
    <property type="entry name" value="DNA repair protein RecN"/>
    <property type="match status" value="1"/>
</dbReference>
<evidence type="ECO:0000313" key="11">
    <source>
        <dbReference type="EMBL" id="KUG24672.1"/>
    </source>
</evidence>
<dbReference type="GO" id="GO:0006310">
    <property type="term" value="P:DNA recombination"/>
    <property type="evidence" value="ECO:0007669"/>
    <property type="project" value="InterPro"/>
</dbReference>
<evidence type="ECO:0000256" key="3">
    <source>
        <dbReference type="ARBA" id="ARBA00021315"/>
    </source>
</evidence>